<protein>
    <recommendedName>
        <fullName evidence="12">ABC transporter</fullName>
    </recommendedName>
</protein>
<sequence length="668" mass="71042">MPGAAAAWSTGRAWPGCSAPISGLSAWAISNSPATPAGCRCLRPAGPGPTIRRPARRGAAPVPHQNPPMSSTTDRPAARRARSLSGLTPFLRPYRGRIVLALVLLLLAALATLAFPLALRGLIDAGFSASNPGERLMALREHFLAMFAVGAALGVFSASRFYMVTWLGERITADLRNAVYRHVLRQSPEFFETTQTGEVLSRITTDTTVVQTVVGSSLSMGLRNVVMGSGALVMLVVTNPYVMGQVLGILLLVVAPALYFGRRVRKLSRASQDRVADTSAIAAEVLNAVTVVQSYTQERAESQRFDAASEAAFDTAISRTKVRSLLVAFIITAVFGAMLWGLYQGTQAVIAGKISAGHLGQTVVYVTLLVSSVAVLAEVWGDVLRAAGATERLVELMEAKSPVADPASPQPLPLTRGGSRVEFDALRFHYPSRPQTPALDGVQLSIEAGETVALVGPSGAGKTTLFQLLLRFYDPQSGQIRLNGVPTQALSLADLRAAIGLVPQDSVIFSTTAMENIRYGRPSATDAEVIAAATAAFADDFIRALPEGYASFLGERGVRLSGGQRQRISIARAMLKNPPLLLLDEATSALDAESERVVQAALEAAMQHRTTLVIAHRLATIQKADRIVVLEAGRIVDIGRHDELVARGGLYAKLAAMQFGLQHESTTA</sequence>
<dbReference type="PROSITE" id="PS50893">
    <property type="entry name" value="ABC_TRANSPORTER_2"/>
    <property type="match status" value="1"/>
</dbReference>
<accession>A0A7S3XNM1</accession>
<dbReference type="InterPro" id="IPR003593">
    <property type="entry name" value="AAA+_ATPase"/>
</dbReference>
<dbReference type="Pfam" id="PF00664">
    <property type="entry name" value="ABC_membrane"/>
    <property type="match status" value="1"/>
</dbReference>
<feature type="transmembrane region" description="Helical" evidence="8">
    <location>
        <begin position="221"/>
        <end position="237"/>
    </location>
</feature>
<organism evidence="11">
    <name type="scientific">Heterosigma akashiwo</name>
    <name type="common">Chromophytic alga</name>
    <name type="synonym">Heterosigma carterae</name>
    <dbReference type="NCBI Taxonomy" id="2829"/>
    <lineage>
        <taxon>Eukaryota</taxon>
        <taxon>Sar</taxon>
        <taxon>Stramenopiles</taxon>
        <taxon>Ochrophyta</taxon>
        <taxon>Raphidophyceae</taxon>
        <taxon>Chattonellales</taxon>
        <taxon>Chattonellaceae</taxon>
        <taxon>Heterosigma</taxon>
    </lineage>
</organism>
<dbReference type="SUPFAM" id="SSF52540">
    <property type="entry name" value="P-loop containing nucleoside triphosphate hydrolases"/>
    <property type="match status" value="1"/>
</dbReference>
<dbReference type="InterPro" id="IPR011527">
    <property type="entry name" value="ABC1_TM_dom"/>
</dbReference>
<evidence type="ECO:0000313" key="11">
    <source>
        <dbReference type="EMBL" id="CAE0626591.1"/>
    </source>
</evidence>
<evidence type="ECO:0000256" key="5">
    <source>
        <dbReference type="ARBA" id="ARBA00022989"/>
    </source>
</evidence>
<evidence type="ECO:0000256" key="1">
    <source>
        <dbReference type="ARBA" id="ARBA00004141"/>
    </source>
</evidence>
<keyword evidence="6 8" id="KW-0472">Membrane</keyword>
<keyword evidence="3" id="KW-0547">Nucleotide-binding</keyword>
<dbReference type="PROSITE" id="PS00211">
    <property type="entry name" value="ABC_TRANSPORTER_1"/>
    <property type="match status" value="1"/>
</dbReference>
<dbReference type="AlphaFoldDB" id="A0A7S3XNM1"/>
<feature type="transmembrane region" description="Helical" evidence="8">
    <location>
        <begin position="243"/>
        <end position="261"/>
    </location>
</feature>
<dbReference type="PROSITE" id="PS50929">
    <property type="entry name" value="ABC_TM1F"/>
    <property type="match status" value="1"/>
</dbReference>
<feature type="transmembrane region" description="Helical" evidence="8">
    <location>
        <begin position="143"/>
        <end position="163"/>
    </location>
</feature>
<proteinExistence type="predicted"/>
<dbReference type="CDD" id="cd18575">
    <property type="entry name" value="ABC_6TM_bac_exporter_ABCB8_10_like"/>
    <property type="match status" value="1"/>
</dbReference>
<feature type="region of interest" description="Disordered" evidence="7">
    <location>
        <begin position="48"/>
        <end position="78"/>
    </location>
</feature>
<evidence type="ECO:0008006" key="12">
    <source>
        <dbReference type="Google" id="ProtNLM"/>
    </source>
</evidence>
<feature type="transmembrane region" description="Helical" evidence="8">
    <location>
        <begin position="98"/>
        <end position="123"/>
    </location>
</feature>
<feature type="domain" description="ABC transporter" evidence="9">
    <location>
        <begin position="421"/>
        <end position="657"/>
    </location>
</feature>
<dbReference type="FunFam" id="3.40.50.300:FF:000218">
    <property type="entry name" value="Multidrug ABC transporter ATP-binding protein"/>
    <property type="match status" value="1"/>
</dbReference>
<dbReference type="InterPro" id="IPR003439">
    <property type="entry name" value="ABC_transporter-like_ATP-bd"/>
</dbReference>
<evidence type="ECO:0000256" key="4">
    <source>
        <dbReference type="ARBA" id="ARBA00022840"/>
    </source>
</evidence>
<evidence type="ECO:0000259" key="9">
    <source>
        <dbReference type="PROSITE" id="PS50893"/>
    </source>
</evidence>
<feature type="domain" description="ABC transmembrane type-1" evidence="10">
    <location>
        <begin position="99"/>
        <end position="385"/>
    </location>
</feature>
<dbReference type="PANTHER" id="PTHR43394:SF1">
    <property type="entry name" value="ATP-BINDING CASSETTE SUB-FAMILY B MEMBER 10, MITOCHONDRIAL"/>
    <property type="match status" value="1"/>
</dbReference>
<comment type="subcellular location">
    <subcellularLocation>
        <location evidence="1">Membrane</location>
        <topology evidence="1">Multi-pass membrane protein</topology>
    </subcellularLocation>
</comment>
<dbReference type="InterPro" id="IPR039421">
    <property type="entry name" value="Type_1_exporter"/>
</dbReference>
<evidence type="ECO:0000256" key="3">
    <source>
        <dbReference type="ARBA" id="ARBA00022741"/>
    </source>
</evidence>
<dbReference type="SMART" id="SM00382">
    <property type="entry name" value="AAA"/>
    <property type="match status" value="1"/>
</dbReference>
<dbReference type="GO" id="GO:0090374">
    <property type="term" value="P:oligopeptide export from mitochondrion"/>
    <property type="evidence" value="ECO:0007669"/>
    <property type="project" value="TreeGrafter"/>
</dbReference>
<dbReference type="Pfam" id="PF00005">
    <property type="entry name" value="ABC_tran"/>
    <property type="match status" value="1"/>
</dbReference>
<dbReference type="InterPro" id="IPR027417">
    <property type="entry name" value="P-loop_NTPase"/>
</dbReference>
<dbReference type="PANTHER" id="PTHR43394">
    <property type="entry name" value="ATP-DEPENDENT PERMEASE MDL1, MITOCHONDRIAL"/>
    <property type="match status" value="1"/>
</dbReference>
<gene>
    <name evidence="11" type="ORF">HAKA00212_LOCUS5266</name>
</gene>
<dbReference type="GO" id="GO:0015421">
    <property type="term" value="F:ABC-type oligopeptide transporter activity"/>
    <property type="evidence" value="ECO:0007669"/>
    <property type="project" value="TreeGrafter"/>
</dbReference>
<reference evidence="11" key="1">
    <citation type="submission" date="2021-01" db="EMBL/GenBank/DDBJ databases">
        <authorList>
            <person name="Corre E."/>
            <person name="Pelletier E."/>
            <person name="Niang G."/>
            <person name="Scheremetjew M."/>
            <person name="Finn R."/>
            <person name="Kale V."/>
            <person name="Holt S."/>
            <person name="Cochrane G."/>
            <person name="Meng A."/>
            <person name="Brown T."/>
            <person name="Cohen L."/>
        </authorList>
    </citation>
    <scope>NUCLEOTIDE SEQUENCE</scope>
    <source>
        <strain evidence="11">CCMP3107</strain>
    </source>
</reference>
<dbReference type="SUPFAM" id="SSF90123">
    <property type="entry name" value="ABC transporter transmembrane region"/>
    <property type="match status" value="1"/>
</dbReference>
<evidence type="ECO:0000256" key="7">
    <source>
        <dbReference type="SAM" id="MobiDB-lite"/>
    </source>
</evidence>
<dbReference type="GO" id="GO:0005743">
    <property type="term" value="C:mitochondrial inner membrane"/>
    <property type="evidence" value="ECO:0007669"/>
    <property type="project" value="TreeGrafter"/>
</dbReference>
<keyword evidence="2 8" id="KW-0812">Transmembrane</keyword>
<dbReference type="GO" id="GO:0016887">
    <property type="term" value="F:ATP hydrolysis activity"/>
    <property type="evidence" value="ECO:0007669"/>
    <property type="project" value="InterPro"/>
</dbReference>
<dbReference type="GO" id="GO:0005524">
    <property type="term" value="F:ATP binding"/>
    <property type="evidence" value="ECO:0007669"/>
    <property type="project" value="UniProtKB-KW"/>
</dbReference>
<feature type="transmembrane region" description="Helical" evidence="8">
    <location>
        <begin position="363"/>
        <end position="383"/>
    </location>
</feature>
<evidence type="ECO:0000256" key="8">
    <source>
        <dbReference type="SAM" id="Phobius"/>
    </source>
</evidence>
<dbReference type="InterPro" id="IPR036640">
    <property type="entry name" value="ABC1_TM_sf"/>
</dbReference>
<keyword evidence="4" id="KW-0067">ATP-binding</keyword>
<dbReference type="EMBL" id="HBIU01011866">
    <property type="protein sequence ID" value="CAE0626591.1"/>
    <property type="molecule type" value="Transcribed_RNA"/>
</dbReference>
<dbReference type="Gene3D" id="3.40.50.300">
    <property type="entry name" value="P-loop containing nucleotide triphosphate hydrolases"/>
    <property type="match status" value="1"/>
</dbReference>
<keyword evidence="5 8" id="KW-1133">Transmembrane helix</keyword>
<evidence type="ECO:0000256" key="6">
    <source>
        <dbReference type="ARBA" id="ARBA00023136"/>
    </source>
</evidence>
<feature type="transmembrane region" description="Helical" evidence="8">
    <location>
        <begin position="325"/>
        <end position="343"/>
    </location>
</feature>
<evidence type="ECO:0000259" key="10">
    <source>
        <dbReference type="PROSITE" id="PS50929"/>
    </source>
</evidence>
<name>A0A7S3XNM1_HETAK</name>
<feature type="compositionally biased region" description="Low complexity" evidence="7">
    <location>
        <begin position="48"/>
        <end position="61"/>
    </location>
</feature>
<dbReference type="InterPro" id="IPR017871">
    <property type="entry name" value="ABC_transporter-like_CS"/>
</dbReference>
<evidence type="ECO:0000256" key="2">
    <source>
        <dbReference type="ARBA" id="ARBA00022692"/>
    </source>
</evidence>
<dbReference type="Gene3D" id="1.20.1560.10">
    <property type="entry name" value="ABC transporter type 1, transmembrane domain"/>
    <property type="match status" value="1"/>
</dbReference>